<dbReference type="Pfam" id="PF13450">
    <property type="entry name" value="NAD_binding_8"/>
    <property type="match status" value="1"/>
</dbReference>
<gene>
    <name evidence="8" type="primary">ethA</name>
    <name evidence="8" type="ORF">SPPYR_2511</name>
</gene>
<evidence type="ECO:0000256" key="2">
    <source>
        <dbReference type="ARBA" id="ARBA00010139"/>
    </source>
</evidence>
<reference evidence="8" key="1">
    <citation type="submission" date="2016-03" db="EMBL/GenBank/DDBJ databases">
        <authorList>
            <person name="Ploux O."/>
        </authorList>
    </citation>
    <scope>NUCLEOTIDE SEQUENCE</scope>
    <source>
        <strain evidence="8">UC10</strain>
    </source>
</reference>
<dbReference type="EC" id="1.14.13.-" evidence="8"/>
<dbReference type="PANTHER" id="PTHR43872:SF1">
    <property type="entry name" value="MONOOXYGENASE, PUTATIVE (AFU_ORTHOLOGUE AFUA_8G02570)-RELATED"/>
    <property type="match status" value="1"/>
</dbReference>
<evidence type="ECO:0000256" key="5">
    <source>
        <dbReference type="ARBA" id="ARBA00022857"/>
    </source>
</evidence>
<dbReference type="AlphaFoldDB" id="A0A1Y5PUG6"/>
<organism evidence="8">
    <name type="scientific">uncultured Sphingopyxis sp</name>
    <dbReference type="NCBI Taxonomy" id="310581"/>
    <lineage>
        <taxon>Bacteria</taxon>
        <taxon>Pseudomonadati</taxon>
        <taxon>Pseudomonadota</taxon>
        <taxon>Alphaproteobacteria</taxon>
        <taxon>Sphingomonadales</taxon>
        <taxon>Sphingomonadaceae</taxon>
        <taxon>Sphingopyxis</taxon>
        <taxon>environmental samples</taxon>
    </lineage>
</organism>
<sequence>MAGTATMERPVDAKAAPVDQDVLIVGAGISGIGMAVHLQMNCPDRSFALVERREQLGGTWDLFRYPGIRSDSDMHTLGFIFEPWKHEKSIADGPAILEYLNRIVDERHIRERIRFDRKVVGADWDSAAARWTVTMEDSKGATSTTTARWLYLGSGYYDYDEPFDAGFAGREDFQGQIIHPQFWPKDLDYQGKKVVVIGSGATAVTIVPSMKGAAHVTMLQRTPTWYFIRPAKDGFANFLRKFLPEELAYKITRFKNVRLQDIAFRRAREKPEKVKEFLTKKLKESLGDHYDAEAFTPPYNPWEQRLCLVPDADFFEAMKAGEASVVTDHIEKFDSTGIQLKSGKHLDADIIITATGLKLAVAGKIPVRVDGEPVNWHDHYYYKACMFSNVPNFSAVFGYLNASWTLRADIVSEYVCRVLNHMRDTGTTVATPALADPASLEEENVFDFSSGYIQRSLHIMPKSTASLPWRLSQNYVQDRVDMRTGAIADGVLTFSNADATVAAAPAELEAAE</sequence>
<dbReference type="Pfam" id="PF00743">
    <property type="entry name" value="FMO-like"/>
    <property type="match status" value="1"/>
</dbReference>
<comment type="cofactor">
    <cofactor evidence="1">
        <name>FAD</name>
        <dbReference type="ChEBI" id="CHEBI:57692"/>
    </cofactor>
</comment>
<comment type="similarity">
    <text evidence="2">Belongs to the FAD-binding monooxygenase family.</text>
</comment>
<dbReference type="InterPro" id="IPR020946">
    <property type="entry name" value="Flavin_mOase-like"/>
</dbReference>
<name>A0A1Y5PUG6_9SPHN</name>
<dbReference type="InterPro" id="IPR036188">
    <property type="entry name" value="FAD/NAD-bd_sf"/>
</dbReference>
<dbReference type="Gene3D" id="3.50.50.60">
    <property type="entry name" value="FAD/NAD(P)-binding domain"/>
    <property type="match status" value="2"/>
</dbReference>
<dbReference type="KEGG" id="sphu:SPPYR_2511"/>
<protein>
    <submittedName>
        <fullName evidence="8">FAD-containing monooxygenase EthA</fullName>
        <ecNumber evidence="8">1.14.13.-</ecNumber>
    </submittedName>
</protein>
<proteinExistence type="inferred from homology"/>
<dbReference type="FunFam" id="3.50.50.60:FF:000228">
    <property type="entry name" value="FAD-containing monooxygenase EthA"/>
    <property type="match status" value="1"/>
</dbReference>
<evidence type="ECO:0000256" key="1">
    <source>
        <dbReference type="ARBA" id="ARBA00001974"/>
    </source>
</evidence>
<dbReference type="GO" id="GO:0004499">
    <property type="term" value="F:N,N-dimethylaniline monooxygenase activity"/>
    <property type="evidence" value="ECO:0007669"/>
    <property type="project" value="InterPro"/>
</dbReference>
<evidence type="ECO:0000256" key="6">
    <source>
        <dbReference type="ARBA" id="ARBA00023002"/>
    </source>
</evidence>
<evidence type="ECO:0000256" key="4">
    <source>
        <dbReference type="ARBA" id="ARBA00022827"/>
    </source>
</evidence>
<dbReference type="SUPFAM" id="SSF51905">
    <property type="entry name" value="FAD/NAD(P)-binding domain"/>
    <property type="match status" value="1"/>
</dbReference>
<dbReference type="EMBL" id="LT598653">
    <property type="protein sequence ID" value="SBV33631.1"/>
    <property type="molecule type" value="Genomic_DNA"/>
</dbReference>
<evidence type="ECO:0000256" key="7">
    <source>
        <dbReference type="ARBA" id="ARBA00023033"/>
    </source>
</evidence>
<dbReference type="GO" id="GO:0050660">
    <property type="term" value="F:flavin adenine dinucleotide binding"/>
    <property type="evidence" value="ECO:0007669"/>
    <property type="project" value="InterPro"/>
</dbReference>
<keyword evidence="3" id="KW-0285">Flavoprotein</keyword>
<keyword evidence="4" id="KW-0274">FAD</keyword>
<evidence type="ECO:0000256" key="3">
    <source>
        <dbReference type="ARBA" id="ARBA00022630"/>
    </source>
</evidence>
<keyword evidence="6 8" id="KW-0560">Oxidoreductase</keyword>
<dbReference type="PANTHER" id="PTHR43872">
    <property type="entry name" value="MONOOXYGENASE, PUTATIVE (AFU_ORTHOLOGUE AFUA_8G02570)-RELATED"/>
    <property type="match status" value="1"/>
</dbReference>
<keyword evidence="5" id="KW-0521">NADP</keyword>
<keyword evidence="7 8" id="KW-0503">Monooxygenase</keyword>
<dbReference type="InterPro" id="IPR051820">
    <property type="entry name" value="FAD-binding_MO"/>
</dbReference>
<accession>A0A1Y5PUG6</accession>
<dbReference type="GO" id="GO:0050661">
    <property type="term" value="F:NADP binding"/>
    <property type="evidence" value="ECO:0007669"/>
    <property type="project" value="InterPro"/>
</dbReference>
<evidence type="ECO:0000313" key="8">
    <source>
        <dbReference type="EMBL" id="SBV33631.1"/>
    </source>
</evidence>